<keyword evidence="2" id="KW-1185">Reference proteome</keyword>
<proteinExistence type="predicted"/>
<evidence type="ECO:0000313" key="1">
    <source>
        <dbReference type="Ensembl" id="ENSPSTP00000007698.1"/>
    </source>
</evidence>
<reference evidence="1" key="2">
    <citation type="submission" date="2025-09" db="UniProtKB">
        <authorList>
            <consortium name="Ensembl"/>
        </authorList>
    </citation>
    <scope>IDENTIFICATION</scope>
</reference>
<evidence type="ECO:0000313" key="2">
    <source>
        <dbReference type="Proteomes" id="UP000694428"/>
    </source>
</evidence>
<name>A0A8C9F0E2_PAVCR</name>
<reference evidence="1" key="1">
    <citation type="submission" date="2025-08" db="UniProtKB">
        <authorList>
            <consortium name="Ensembl"/>
        </authorList>
    </citation>
    <scope>IDENTIFICATION</scope>
</reference>
<dbReference type="AlphaFoldDB" id="A0A8C9F0E2"/>
<organism evidence="1 2">
    <name type="scientific">Pavo cristatus</name>
    <name type="common">Indian peafowl</name>
    <name type="synonym">Blue peafowl</name>
    <dbReference type="NCBI Taxonomy" id="9049"/>
    <lineage>
        <taxon>Eukaryota</taxon>
        <taxon>Metazoa</taxon>
        <taxon>Chordata</taxon>
        <taxon>Craniata</taxon>
        <taxon>Vertebrata</taxon>
        <taxon>Euteleostomi</taxon>
        <taxon>Archelosauria</taxon>
        <taxon>Archosauria</taxon>
        <taxon>Dinosauria</taxon>
        <taxon>Saurischia</taxon>
        <taxon>Theropoda</taxon>
        <taxon>Coelurosauria</taxon>
        <taxon>Aves</taxon>
        <taxon>Neognathae</taxon>
        <taxon>Galloanserae</taxon>
        <taxon>Galliformes</taxon>
        <taxon>Phasianidae</taxon>
        <taxon>Phasianinae</taxon>
        <taxon>Pavo</taxon>
    </lineage>
</organism>
<sequence length="264" mass="30259">IQNLLLRYKYKTQNLIDELVKYPLSTLSCSQKGTFLSSRILEIFFLRLCVLAGTISSLIKGFQICSDVHKSRSPYRHRGEGDAESSEKSVEANMSSHHLWDDLYKECSLNQSRQYSNGKPCPPRKHRNLGRVSIRSPNINSSICIPEFTCTQFLSHKMSPSLHRLCIHQLWQAVKKMLTSLAEIFSLFLTTCATHSFQHQWFPFTLPLPPPCTDPQHIPTVSISLSLSHTYVLLGREQTGKHEQGMEAVRYKHSHGLDSVWRDF</sequence>
<accession>A0A8C9F0E2</accession>
<protein>
    <submittedName>
        <fullName evidence="1">Uncharacterized protein</fullName>
    </submittedName>
</protein>
<dbReference type="Proteomes" id="UP000694428">
    <property type="component" value="Unplaced"/>
</dbReference>
<dbReference type="Ensembl" id="ENSPSTT00000008072.1">
    <property type="protein sequence ID" value="ENSPSTP00000007698.1"/>
    <property type="gene ID" value="ENSPSTG00000005440.1"/>
</dbReference>